<dbReference type="AlphaFoldDB" id="A0A5K0WG24"/>
<organism evidence="1">
    <name type="scientific">Nymphaea colorata</name>
    <name type="common">pocket water lily</name>
    <dbReference type="NCBI Taxonomy" id="210225"/>
    <lineage>
        <taxon>Eukaryota</taxon>
        <taxon>Viridiplantae</taxon>
        <taxon>Streptophyta</taxon>
        <taxon>Embryophyta</taxon>
        <taxon>Tracheophyta</taxon>
        <taxon>Spermatophyta</taxon>
        <taxon>Magnoliopsida</taxon>
        <taxon>Nymphaeales</taxon>
        <taxon>Nymphaeaceae</taxon>
        <taxon>Nymphaea</taxon>
    </lineage>
</organism>
<name>A0A5K0WG24_9MAGN</name>
<sequence>MLTGAWQRMLERGKRK</sequence>
<gene>
    <name evidence="1" type="ORF">NYM_LOCUS2697</name>
</gene>
<evidence type="ECO:0000313" key="1">
    <source>
        <dbReference type="EMBL" id="VVV52128.1"/>
    </source>
</evidence>
<proteinExistence type="predicted"/>
<reference evidence="1" key="1">
    <citation type="submission" date="2019-09" db="EMBL/GenBank/DDBJ databases">
        <authorList>
            <person name="Zhang L."/>
        </authorList>
    </citation>
    <scope>NUCLEOTIDE SEQUENCE</scope>
</reference>
<dbReference type="EMBL" id="LR721774">
    <property type="protein sequence ID" value="VVV52128.1"/>
    <property type="molecule type" value="Genomic_DNA"/>
</dbReference>
<protein>
    <submittedName>
        <fullName evidence="1">Uncharacterized protein</fullName>
    </submittedName>
</protein>
<accession>A0A5K0WG24</accession>